<keyword evidence="1" id="KW-0614">Plasmid</keyword>
<dbReference type="CDD" id="cd11586">
    <property type="entry name" value="VbhA_like"/>
    <property type="match status" value="1"/>
</dbReference>
<protein>
    <recommendedName>
        <fullName evidence="2">Antitoxin VbhA domain-containing protein</fullName>
    </recommendedName>
</protein>
<dbReference type="EMBL" id="LN853081">
    <property type="protein sequence ID" value="CRY95010.1"/>
    <property type="molecule type" value="Genomic_DNA"/>
</dbReference>
<evidence type="ECO:0000313" key="1">
    <source>
        <dbReference type="EMBL" id="CRY95010.1"/>
    </source>
</evidence>
<organism evidence="1">
    <name type="scientific">uncultured prokaryote</name>
    <dbReference type="NCBI Taxonomy" id="198431"/>
    <lineage>
        <taxon>unclassified sequences</taxon>
        <taxon>environmental samples</taxon>
    </lineage>
</organism>
<reference evidence="1" key="1">
    <citation type="submission" date="2015-06" db="EMBL/GenBank/DDBJ databases">
        <authorList>
            <person name="Joergensen T."/>
        </authorList>
    </citation>
    <scope>NUCLEOTIDE SEQUENCE</scope>
    <source>
        <plasmid evidence="1">pRGRH0439</plasmid>
    </source>
</reference>
<reference evidence="1" key="2">
    <citation type="submission" date="2015-07" db="EMBL/GenBank/DDBJ databases">
        <title>Plasmids, circular viruses and viroids from rat gut.</title>
        <authorList>
            <person name="Jorgensen T.J."/>
            <person name="Hansen M.A."/>
            <person name="Xu Z."/>
            <person name="Tabak M.A."/>
            <person name="Sorensen S.J."/>
            <person name="Hansen L.H."/>
        </authorList>
    </citation>
    <scope>NUCLEOTIDE SEQUENCE</scope>
    <source>
        <plasmid evidence="1">pRGRH0439</plasmid>
    </source>
</reference>
<dbReference type="InterPro" id="IPR033788">
    <property type="entry name" value="VbhA-like"/>
</dbReference>
<dbReference type="Gene3D" id="1.10.8.1050">
    <property type="entry name" value="Antitoxin VbhA-like"/>
    <property type="match status" value="1"/>
</dbReference>
<geneLocation type="plasmid" evidence="1">
    <name>pRGRH0439</name>
</geneLocation>
<sequence>MTDEEKEKNIKAMRYAIHSNELEGYIYTDEEKEILFKITTGELTVDEALKIFKIH</sequence>
<accession>A0A0H5Q0S0</accession>
<dbReference type="AlphaFoldDB" id="A0A0H5Q0S0"/>
<dbReference type="InterPro" id="IPR043038">
    <property type="entry name" value="VbhA_sf"/>
</dbReference>
<proteinExistence type="predicted"/>
<name>A0A0H5Q0S0_9ZZZZ</name>
<evidence type="ECO:0008006" key="2">
    <source>
        <dbReference type="Google" id="ProtNLM"/>
    </source>
</evidence>